<reference evidence="1" key="1">
    <citation type="submission" date="2021-03" db="EMBL/GenBank/DDBJ databases">
        <authorList>
            <consortium name="DOE Joint Genome Institute"/>
            <person name="Ahrendt S."/>
            <person name="Looney B.P."/>
            <person name="Miyauchi S."/>
            <person name="Morin E."/>
            <person name="Drula E."/>
            <person name="Courty P.E."/>
            <person name="Chicoki N."/>
            <person name="Fauchery L."/>
            <person name="Kohler A."/>
            <person name="Kuo A."/>
            <person name="Labutti K."/>
            <person name="Pangilinan J."/>
            <person name="Lipzen A."/>
            <person name="Riley R."/>
            <person name="Andreopoulos W."/>
            <person name="He G."/>
            <person name="Johnson J."/>
            <person name="Barry K.W."/>
            <person name="Grigoriev I.V."/>
            <person name="Nagy L."/>
            <person name="Hibbett D."/>
            <person name="Henrissat B."/>
            <person name="Matheny P.B."/>
            <person name="Labbe J."/>
            <person name="Martin F."/>
        </authorList>
    </citation>
    <scope>NUCLEOTIDE SEQUENCE</scope>
    <source>
        <strain evidence="1">HHB10654</strain>
    </source>
</reference>
<keyword evidence="2" id="KW-1185">Reference proteome</keyword>
<organism evidence="1 2">
    <name type="scientific">Artomyces pyxidatus</name>
    <dbReference type="NCBI Taxonomy" id="48021"/>
    <lineage>
        <taxon>Eukaryota</taxon>
        <taxon>Fungi</taxon>
        <taxon>Dikarya</taxon>
        <taxon>Basidiomycota</taxon>
        <taxon>Agaricomycotina</taxon>
        <taxon>Agaricomycetes</taxon>
        <taxon>Russulales</taxon>
        <taxon>Auriscalpiaceae</taxon>
        <taxon>Artomyces</taxon>
    </lineage>
</organism>
<proteinExistence type="predicted"/>
<accession>A0ACB8TA04</accession>
<gene>
    <name evidence="1" type="ORF">BV25DRAFT_139314</name>
</gene>
<protein>
    <submittedName>
        <fullName evidence="1">Uncharacterized protein</fullName>
    </submittedName>
</protein>
<dbReference type="Proteomes" id="UP000814140">
    <property type="component" value="Unassembled WGS sequence"/>
</dbReference>
<evidence type="ECO:0000313" key="2">
    <source>
        <dbReference type="Proteomes" id="UP000814140"/>
    </source>
</evidence>
<sequence length="259" mass="29787">MDARTEYLATRAHGHGKRVVVQPQMAENQVSLPALCYTIRDIIHPTVLFEQVPELLDLLAQVELVRRKMHTLADSALQFQEHFRLQGASDIIFLAREEMKTLEKITSKDIGSRDIFFQAMKVLVSLDITQLWISSEDSHLLPLHFRTFFPRLSLGQLKTRWLFHATLSTQERDELELDTGLACQKFLRDAYLWEEKRIQEEEGQPNNGGFYEHTTFRALSTELLGSLGVKDVVHAIDRYLTVVETMSDQLTKIFAASEV</sequence>
<name>A0ACB8TA04_9AGAM</name>
<evidence type="ECO:0000313" key="1">
    <source>
        <dbReference type="EMBL" id="KAI0065140.1"/>
    </source>
</evidence>
<dbReference type="EMBL" id="MU277196">
    <property type="protein sequence ID" value="KAI0065140.1"/>
    <property type="molecule type" value="Genomic_DNA"/>
</dbReference>
<reference evidence="1" key="2">
    <citation type="journal article" date="2022" name="New Phytol.">
        <title>Evolutionary transition to the ectomycorrhizal habit in the genomes of a hyperdiverse lineage of mushroom-forming fungi.</title>
        <authorList>
            <person name="Looney B."/>
            <person name="Miyauchi S."/>
            <person name="Morin E."/>
            <person name="Drula E."/>
            <person name="Courty P.E."/>
            <person name="Kohler A."/>
            <person name="Kuo A."/>
            <person name="LaButti K."/>
            <person name="Pangilinan J."/>
            <person name="Lipzen A."/>
            <person name="Riley R."/>
            <person name="Andreopoulos W."/>
            <person name="He G."/>
            <person name="Johnson J."/>
            <person name="Nolan M."/>
            <person name="Tritt A."/>
            <person name="Barry K.W."/>
            <person name="Grigoriev I.V."/>
            <person name="Nagy L.G."/>
            <person name="Hibbett D."/>
            <person name="Henrissat B."/>
            <person name="Matheny P.B."/>
            <person name="Labbe J."/>
            <person name="Martin F.M."/>
        </authorList>
    </citation>
    <scope>NUCLEOTIDE SEQUENCE</scope>
    <source>
        <strain evidence="1">HHB10654</strain>
    </source>
</reference>
<comment type="caution">
    <text evidence="1">The sequence shown here is derived from an EMBL/GenBank/DDBJ whole genome shotgun (WGS) entry which is preliminary data.</text>
</comment>